<dbReference type="PANTHER" id="PTHR39456">
    <property type="entry name" value="METAL-DEPENDENT HYDROLASE"/>
    <property type="match status" value="1"/>
</dbReference>
<dbReference type="EMBL" id="VLKK01000006">
    <property type="protein sequence ID" value="TWH93680.1"/>
    <property type="molecule type" value="Genomic_DNA"/>
</dbReference>
<dbReference type="InterPro" id="IPR016516">
    <property type="entry name" value="UCP07580"/>
</dbReference>
<dbReference type="InterPro" id="IPR009078">
    <property type="entry name" value="Ferritin-like_SF"/>
</dbReference>
<reference evidence="1 2" key="1">
    <citation type="journal article" date="2015" name="Stand. Genomic Sci.">
        <title>Genomic Encyclopedia of Bacterial and Archaeal Type Strains, Phase III: the genomes of soil and plant-associated and newly described type strains.</title>
        <authorList>
            <person name="Whitman W.B."/>
            <person name="Woyke T."/>
            <person name="Klenk H.P."/>
            <person name="Zhou Y."/>
            <person name="Lilburn T.G."/>
            <person name="Beck B.J."/>
            <person name="De Vos P."/>
            <person name="Vandamme P."/>
            <person name="Eisen J.A."/>
            <person name="Garrity G."/>
            <person name="Hugenholtz P."/>
            <person name="Kyrpides N.C."/>
        </authorList>
    </citation>
    <scope>NUCLEOTIDE SEQUENCE [LARGE SCALE GENOMIC DNA]</scope>
    <source>
        <strain evidence="1 2">CGMCC 1.7748</strain>
    </source>
</reference>
<dbReference type="Pfam" id="PF10118">
    <property type="entry name" value="Metal_hydrol"/>
    <property type="match status" value="1"/>
</dbReference>
<dbReference type="AlphaFoldDB" id="A0A562KE42"/>
<dbReference type="SUPFAM" id="SSF47240">
    <property type="entry name" value="Ferritin-like"/>
    <property type="match status" value="1"/>
</dbReference>
<name>A0A562KE42_SPHWJ</name>
<organism evidence="1 2">
    <name type="scientific">Sphingobium wenxiniae (strain DSM 21828 / CGMCC 1.7748 / JZ-1)</name>
    <dbReference type="NCBI Taxonomy" id="595605"/>
    <lineage>
        <taxon>Bacteria</taxon>
        <taxon>Pseudomonadati</taxon>
        <taxon>Pseudomonadota</taxon>
        <taxon>Alphaproteobacteria</taxon>
        <taxon>Sphingomonadales</taxon>
        <taxon>Sphingomonadaceae</taxon>
        <taxon>Sphingobium</taxon>
    </lineage>
</organism>
<evidence type="ECO:0000313" key="1">
    <source>
        <dbReference type="EMBL" id="TWH93680.1"/>
    </source>
</evidence>
<sequence>MYARFPKFDFTRVRAHWARDPEFAQKCNAASLIPAYVEPYLLKVMKIAQSKIDPGKTQLLEDLDVFCKQEMQHCKHHLAFNKVLRDQGYPGLKAFEDKLRTDYEHFLKTRSLRFNLAYCEGFESMSASGCEAWFEDYNDLLDGADPVVADLWRWHLAEEFEHRSVCSDVYHELSGLHPVSRYFYRIYGYFYALVHLGKFIGAVSAYLHERDREGMTPEELQASIDRQKAIKKITTRRILPMMLKILSPFYDPAKRREPLGHREYLAEFEERRQALTA</sequence>
<comment type="caution">
    <text evidence="1">The sequence shown here is derived from an EMBL/GenBank/DDBJ whole genome shotgun (WGS) entry which is preliminary data.</text>
</comment>
<keyword evidence="2" id="KW-1185">Reference proteome</keyword>
<proteinExistence type="predicted"/>
<dbReference type="Proteomes" id="UP000316624">
    <property type="component" value="Unassembled WGS sequence"/>
</dbReference>
<dbReference type="PANTHER" id="PTHR39456:SF1">
    <property type="entry name" value="METAL-DEPENDENT HYDROLASE"/>
    <property type="match status" value="1"/>
</dbReference>
<accession>A0A562KE42</accession>
<evidence type="ECO:0000313" key="2">
    <source>
        <dbReference type="Proteomes" id="UP000316624"/>
    </source>
</evidence>
<dbReference type="RefSeq" id="WP_145072923.1">
    <property type="nucleotide sequence ID" value="NZ_JACIIY010000004.1"/>
</dbReference>
<protein>
    <recommendedName>
        <fullName evidence="3">Metal-dependent hydrolase</fullName>
    </recommendedName>
</protein>
<evidence type="ECO:0008006" key="3">
    <source>
        <dbReference type="Google" id="ProtNLM"/>
    </source>
</evidence>
<gene>
    <name evidence="1" type="ORF">IQ35_01889</name>
</gene>